<dbReference type="EMBL" id="VICD02000006">
    <property type="protein sequence ID" value="KAB8198714.1"/>
    <property type="molecule type" value="Genomic_DNA"/>
</dbReference>
<evidence type="ECO:0000313" key="3">
    <source>
        <dbReference type="Proteomes" id="UP000320431"/>
    </source>
</evidence>
<feature type="domain" description="RiboL-PSP-HEPN" evidence="1">
    <location>
        <begin position="13"/>
        <end position="176"/>
    </location>
</feature>
<comment type="caution">
    <text evidence="2">The sequence shown here is derived from an EMBL/GenBank/DDBJ whole genome shotgun (WGS) entry which is preliminary data.</text>
</comment>
<gene>
    <name evidence="2" type="ORF">FKV24_000680</name>
</gene>
<evidence type="ECO:0000313" key="2">
    <source>
        <dbReference type="EMBL" id="KAB8198714.1"/>
    </source>
</evidence>
<protein>
    <recommendedName>
        <fullName evidence="1">RiboL-PSP-HEPN domain-containing protein</fullName>
    </recommendedName>
</protein>
<dbReference type="Pfam" id="PF18735">
    <property type="entry name" value="HEPN_RiboL-PSP"/>
    <property type="match status" value="1"/>
</dbReference>
<accession>A0A508BB99</accession>
<dbReference type="RefSeq" id="WP_141480805.1">
    <property type="nucleotide sequence ID" value="NZ_VICD02000006.1"/>
</dbReference>
<name>A0A508BB99_9GAMM</name>
<evidence type="ECO:0000259" key="1">
    <source>
        <dbReference type="Pfam" id="PF18735"/>
    </source>
</evidence>
<dbReference type="InterPro" id="IPR041519">
    <property type="entry name" value="HEPN_RiboL-PSP"/>
</dbReference>
<reference evidence="2 3" key="1">
    <citation type="submission" date="2019-10" db="EMBL/GenBank/DDBJ databases">
        <title>Lysobacter alkalisoli sp. nov., isolated from saline-alkaline soil.</title>
        <authorList>
            <person name="Sun J.-Q."/>
        </authorList>
    </citation>
    <scope>NUCLEOTIDE SEQUENCE [LARGE SCALE GENOMIC DNA]</scope>
    <source>
        <strain evidence="2 3">KCTC 42381</strain>
    </source>
</reference>
<organism evidence="2 3">
    <name type="scientific">Marilutibacter maris</name>
    <dbReference type="NCBI Taxonomy" id="1605891"/>
    <lineage>
        <taxon>Bacteria</taxon>
        <taxon>Pseudomonadati</taxon>
        <taxon>Pseudomonadota</taxon>
        <taxon>Gammaproteobacteria</taxon>
        <taxon>Lysobacterales</taxon>
        <taxon>Lysobacteraceae</taxon>
        <taxon>Marilutibacter</taxon>
    </lineage>
</organism>
<proteinExistence type="predicted"/>
<sequence>MPSRASLTFDHAIQDAVDLVNHFDKLNSQPPPPENEVLKRASLVMALAALETYFEDRLVEAVDAIAGTGDGHLPQFMRDSLANDLKYFHTPSTDRVRPLFQKYLGVDITESWRWNMMEPAAARNELNRLAKKRGDIAHRSWRPANGTPTKHAVSRDDLRRHIHFIRQLVVATDAALAKSA</sequence>
<dbReference type="Proteomes" id="UP000320431">
    <property type="component" value="Unassembled WGS sequence"/>
</dbReference>
<dbReference type="AlphaFoldDB" id="A0A508BB99"/>